<dbReference type="EMBL" id="JBBBZM010000016">
    <property type="protein sequence ID" value="KAL0638933.1"/>
    <property type="molecule type" value="Genomic_DNA"/>
</dbReference>
<evidence type="ECO:0000313" key="3">
    <source>
        <dbReference type="Proteomes" id="UP001447188"/>
    </source>
</evidence>
<sequence length="182" mass="19612">MPKPTPLLIGHSSNPRAPFSPLPSELPRTPISGHFGGLKSHDGCLKTPISPPAAYTEFLRNTINSPAPLKSPGYPPASGRTHANTQGYYTPTTPYPRPQSAARRLRIPTSPASANYSPSTESPASITSRSPSDEEAEGDASCRDSQNVQRQVTLKQVVTTTVTFTPRLSLMPAPKGKRRRIE</sequence>
<dbReference type="Proteomes" id="UP001447188">
    <property type="component" value="Unassembled WGS sequence"/>
</dbReference>
<accession>A0ABR3GSY8</accession>
<reference evidence="2 3" key="1">
    <citation type="submission" date="2024-02" db="EMBL/GenBank/DDBJ databases">
        <title>Discinaceae phylogenomics.</title>
        <authorList>
            <person name="Dirks A.C."/>
            <person name="James T.Y."/>
        </authorList>
    </citation>
    <scope>NUCLEOTIDE SEQUENCE [LARGE SCALE GENOMIC DNA]</scope>
    <source>
        <strain evidence="2 3">ACD0624</strain>
    </source>
</reference>
<feature type="region of interest" description="Disordered" evidence="1">
    <location>
        <begin position="66"/>
        <end position="153"/>
    </location>
</feature>
<dbReference type="PANTHER" id="PTHR42053:SF1">
    <property type="match status" value="1"/>
</dbReference>
<feature type="compositionally biased region" description="Polar residues" evidence="1">
    <location>
        <begin position="110"/>
        <end position="130"/>
    </location>
</feature>
<name>A0ABR3GSY8_9PEZI</name>
<organism evidence="2 3">
    <name type="scientific">Discina gigas</name>
    <dbReference type="NCBI Taxonomy" id="1032678"/>
    <lineage>
        <taxon>Eukaryota</taxon>
        <taxon>Fungi</taxon>
        <taxon>Dikarya</taxon>
        <taxon>Ascomycota</taxon>
        <taxon>Pezizomycotina</taxon>
        <taxon>Pezizomycetes</taxon>
        <taxon>Pezizales</taxon>
        <taxon>Discinaceae</taxon>
        <taxon>Discina</taxon>
    </lineage>
</organism>
<gene>
    <name evidence="2" type="ORF">Q9L58_001984</name>
</gene>
<feature type="region of interest" description="Disordered" evidence="1">
    <location>
        <begin position="1"/>
        <end position="35"/>
    </location>
</feature>
<proteinExistence type="predicted"/>
<dbReference type="PANTHER" id="PTHR42053">
    <property type="match status" value="1"/>
</dbReference>
<keyword evidence="3" id="KW-1185">Reference proteome</keyword>
<evidence type="ECO:0000313" key="2">
    <source>
        <dbReference type="EMBL" id="KAL0638933.1"/>
    </source>
</evidence>
<protein>
    <submittedName>
        <fullName evidence="2">Uncharacterized protein</fullName>
    </submittedName>
</protein>
<comment type="caution">
    <text evidence="2">The sequence shown here is derived from an EMBL/GenBank/DDBJ whole genome shotgun (WGS) entry which is preliminary data.</text>
</comment>
<evidence type="ECO:0000256" key="1">
    <source>
        <dbReference type="SAM" id="MobiDB-lite"/>
    </source>
</evidence>